<accession>A0AAW2JL91</accession>
<dbReference type="AlphaFoldDB" id="A0AAW2JL91"/>
<sequence length="105" mass="11456">MRDTPTLWHTPTCLLGGLSRAIPAPLSIDVDDPSTYKLHISVEMLVSSYTNSTTKSTNTCALIADIGQNSMPNSLNSTAHLIILPESSGLTNTCFKEWFAKTITW</sequence>
<protein>
    <submittedName>
        <fullName evidence="1">Uncharacterized protein</fullName>
    </submittedName>
</protein>
<dbReference type="EMBL" id="JACGWK010000730">
    <property type="protein sequence ID" value="KAL0295277.1"/>
    <property type="molecule type" value="Genomic_DNA"/>
</dbReference>
<name>A0AAW2JL91_9LAMI</name>
<organism evidence="1">
    <name type="scientific">Sesamum angustifolium</name>
    <dbReference type="NCBI Taxonomy" id="2727405"/>
    <lineage>
        <taxon>Eukaryota</taxon>
        <taxon>Viridiplantae</taxon>
        <taxon>Streptophyta</taxon>
        <taxon>Embryophyta</taxon>
        <taxon>Tracheophyta</taxon>
        <taxon>Spermatophyta</taxon>
        <taxon>Magnoliopsida</taxon>
        <taxon>eudicotyledons</taxon>
        <taxon>Gunneridae</taxon>
        <taxon>Pentapetalae</taxon>
        <taxon>asterids</taxon>
        <taxon>lamiids</taxon>
        <taxon>Lamiales</taxon>
        <taxon>Pedaliaceae</taxon>
        <taxon>Sesamum</taxon>
    </lineage>
</organism>
<evidence type="ECO:0000313" key="1">
    <source>
        <dbReference type="EMBL" id="KAL0295277.1"/>
    </source>
</evidence>
<gene>
    <name evidence="1" type="ORF">Sangu_2511100</name>
</gene>
<proteinExistence type="predicted"/>
<reference evidence="1" key="2">
    <citation type="journal article" date="2024" name="Plant">
        <title>Genomic evolution and insights into agronomic trait innovations of Sesamum species.</title>
        <authorList>
            <person name="Miao H."/>
            <person name="Wang L."/>
            <person name="Qu L."/>
            <person name="Liu H."/>
            <person name="Sun Y."/>
            <person name="Le M."/>
            <person name="Wang Q."/>
            <person name="Wei S."/>
            <person name="Zheng Y."/>
            <person name="Lin W."/>
            <person name="Duan Y."/>
            <person name="Cao H."/>
            <person name="Xiong S."/>
            <person name="Wang X."/>
            <person name="Wei L."/>
            <person name="Li C."/>
            <person name="Ma Q."/>
            <person name="Ju M."/>
            <person name="Zhao R."/>
            <person name="Li G."/>
            <person name="Mu C."/>
            <person name="Tian Q."/>
            <person name="Mei H."/>
            <person name="Zhang T."/>
            <person name="Gao T."/>
            <person name="Zhang H."/>
        </authorList>
    </citation>
    <scope>NUCLEOTIDE SEQUENCE</scope>
    <source>
        <strain evidence="1">G01</strain>
    </source>
</reference>
<reference evidence="1" key="1">
    <citation type="submission" date="2020-06" db="EMBL/GenBank/DDBJ databases">
        <authorList>
            <person name="Li T."/>
            <person name="Hu X."/>
            <person name="Zhang T."/>
            <person name="Song X."/>
            <person name="Zhang H."/>
            <person name="Dai N."/>
            <person name="Sheng W."/>
            <person name="Hou X."/>
            <person name="Wei L."/>
        </authorList>
    </citation>
    <scope>NUCLEOTIDE SEQUENCE</scope>
    <source>
        <strain evidence="1">G01</strain>
        <tissue evidence="1">Leaf</tissue>
    </source>
</reference>
<comment type="caution">
    <text evidence="1">The sequence shown here is derived from an EMBL/GenBank/DDBJ whole genome shotgun (WGS) entry which is preliminary data.</text>
</comment>